<dbReference type="Proteomes" id="UP000319523">
    <property type="component" value="Unassembled WGS sequence"/>
</dbReference>
<dbReference type="AlphaFoldDB" id="A0A506VFM9"/>
<protein>
    <submittedName>
        <fullName evidence="1">Uncharacterized protein</fullName>
    </submittedName>
</protein>
<reference evidence="1 2" key="1">
    <citation type="submission" date="2019-06" db="EMBL/GenBank/DDBJ databases">
        <authorList>
            <person name="Yang Y."/>
        </authorList>
    </citation>
    <scope>NUCLEOTIDE SEQUENCE [LARGE SCALE GENOMIC DNA]</scope>
    <source>
        <strain evidence="1 2">BIT-26</strain>
    </source>
</reference>
<organism evidence="1 2">
    <name type="scientific">Mixta tenebrionis</name>
    <dbReference type="NCBI Taxonomy" id="2562439"/>
    <lineage>
        <taxon>Bacteria</taxon>
        <taxon>Pseudomonadati</taxon>
        <taxon>Pseudomonadota</taxon>
        <taxon>Gammaproteobacteria</taxon>
        <taxon>Enterobacterales</taxon>
        <taxon>Erwiniaceae</taxon>
        <taxon>Mixta</taxon>
    </lineage>
</organism>
<dbReference type="RefSeq" id="WP_141174642.1">
    <property type="nucleotide sequence ID" value="NZ_JBHUFX010000013.1"/>
</dbReference>
<proteinExistence type="predicted"/>
<accession>A0A506VFM9</accession>
<evidence type="ECO:0000313" key="1">
    <source>
        <dbReference type="EMBL" id="TPW44637.1"/>
    </source>
</evidence>
<dbReference type="EMBL" id="VHQI01000001">
    <property type="protein sequence ID" value="TPW44637.1"/>
    <property type="molecule type" value="Genomic_DNA"/>
</dbReference>
<comment type="caution">
    <text evidence="1">The sequence shown here is derived from an EMBL/GenBank/DDBJ whole genome shotgun (WGS) entry which is preliminary data.</text>
</comment>
<dbReference type="OrthoDB" id="6540621at2"/>
<gene>
    <name evidence="1" type="ORF">FKM52_02700</name>
</gene>
<keyword evidence="2" id="KW-1185">Reference proteome</keyword>
<name>A0A506VFM9_9GAMM</name>
<sequence>MNTMRRCLDCGRCVQRSRQVGSDWRSLLCLLTRSPFRLRLALLALLSGRCSAGASCSRPIWRGPADSSPRG</sequence>
<evidence type="ECO:0000313" key="2">
    <source>
        <dbReference type="Proteomes" id="UP000319523"/>
    </source>
</evidence>